<feature type="domain" description="SIS" evidence="6">
    <location>
        <begin position="138"/>
        <end position="281"/>
    </location>
</feature>
<evidence type="ECO:0000256" key="3">
    <source>
        <dbReference type="ARBA" id="ARBA00023152"/>
    </source>
</evidence>
<dbReference type="GO" id="GO:0006096">
    <property type="term" value="P:glycolytic process"/>
    <property type="evidence" value="ECO:0007669"/>
    <property type="project" value="UniProtKB-KW"/>
</dbReference>
<keyword evidence="1" id="KW-0805">Transcription regulation</keyword>
<dbReference type="Pfam" id="PF01380">
    <property type="entry name" value="SIS"/>
    <property type="match status" value="1"/>
</dbReference>
<dbReference type="InterPro" id="IPR000281">
    <property type="entry name" value="HTH_RpiR"/>
</dbReference>
<dbReference type="SUPFAM" id="SSF53697">
    <property type="entry name" value="SIS domain"/>
    <property type="match status" value="1"/>
</dbReference>
<dbReference type="InterPro" id="IPR001347">
    <property type="entry name" value="SIS_dom"/>
</dbReference>
<evidence type="ECO:0000256" key="2">
    <source>
        <dbReference type="ARBA" id="ARBA00023125"/>
    </source>
</evidence>
<dbReference type="OrthoDB" id="8998729at2"/>
<gene>
    <name evidence="7" type="ORF">RD110_17385</name>
</gene>
<dbReference type="PANTHER" id="PTHR30514">
    <property type="entry name" value="GLUCOKINASE"/>
    <property type="match status" value="1"/>
</dbReference>
<feature type="domain" description="HTH rpiR-type" evidence="5">
    <location>
        <begin position="15"/>
        <end position="91"/>
    </location>
</feature>
<dbReference type="Gene3D" id="3.40.50.10490">
    <property type="entry name" value="Glucose-6-phosphate isomerase like protein, domain 1"/>
    <property type="match status" value="1"/>
</dbReference>
<keyword evidence="8" id="KW-1185">Reference proteome</keyword>
<dbReference type="InterPro" id="IPR036388">
    <property type="entry name" value="WH-like_DNA-bd_sf"/>
</dbReference>
<evidence type="ECO:0000313" key="8">
    <source>
        <dbReference type="Proteomes" id="UP000186609"/>
    </source>
</evidence>
<proteinExistence type="predicted"/>
<dbReference type="EMBL" id="CP019236">
    <property type="protein sequence ID" value="APW38758.1"/>
    <property type="molecule type" value="Genomic_DNA"/>
</dbReference>
<dbReference type="GO" id="GO:0003677">
    <property type="term" value="F:DNA binding"/>
    <property type="evidence" value="ECO:0007669"/>
    <property type="project" value="UniProtKB-KW"/>
</dbReference>
<dbReference type="InterPro" id="IPR047640">
    <property type="entry name" value="RpiR-like"/>
</dbReference>
<dbReference type="InterPro" id="IPR035472">
    <property type="entry name" value="RpiR-like_SIS"/>
</dbReference>
<keyword evidence="4" id="KW-0804">Transcription</keyword>
<dbReference type="AlphaFoldDB" id="A0A1P8JYE3"/>
<dbReference type="SUPFAM" id="SSF46689">
    <property type="entry name" value="Homeodomain-like"/>
    <property type="match status" value="1"/>
</dbReference>
<evidence type="ECO:0000259" key="5">
    <source>
        <dbReference type="PROSITE" id="PS51071"/>
    </source>
</evidence>
<dbReference type="InterPro" id="IPR009057">
    <property type="entry name" value="Homeodomain-like_sf"/>
</dbReference>
<dbReference type="KEGG" id="rhy:RD110_17385"/>
<dbReference type="CDD" id="cd05013">
    <property type="entry name" value="SIS_RpiR"/>
    <property type="match status" value="1"/>
</dbReference>
<accession>A0A1P8JYE3</accession>
<dbReference type="STRING" id="1842727.RD110_17385"/>
<dbReference type="PROSITE" id="PS51464">
    <property type="entry name" value="SIS"/>
    <property type="match status" value="1"/>
</dbReference>
<dbReference type="Pfam" id="PF01418">
    <property type="entry name" value="HTH_6"/>
    <property type="match status" value="1"/>
</dbReference>
<dbReference type="PROSITE" id="PS51071">
    <property type="entry name" value="HTH_RPIR"/>
    <property type="match status" value="1"/>
</dbReference>
<evidence type="ECO:0000313" key="7">
    <source>
        <dbReference type="EMBL" id="APW38758.1"/>
    </source>
</evidence>
<sequence length="311" mass="32865">MVQKAQVWSGRFAGVGVLDLIAKAHPRLTPAHRKMADHVLHNPFRAATLMIEEFADEVGVSVATANRFARALGFDGYPQFRAELAKGYESTLAPVERMRQELQRPSSCLSTMATTLEEDEHNLAATRQSLSAAVCDSAVDAILQARRVLVLGFGASAYLAGLLQHGLDPYCATVQVLALAGGPTHAARQLSRAQAGDLVIAIAFPRYLDDTVRLSALACAQGAQLLAITDAATSPLVPLAGVVLYVRANRQFAATSNASALAMIEALCAAVAYRASDALGAAQQLTQSVMPWLYLEPTAAGKTRAAGPAKN</sequence>
<protein>
    <submittedName>
        <fullName evidence="7">Transcriptional regulator</fullName>
    </submittedName>
</protein>
<dbReference type="GO" id="GO:0003700">
    <property type="term" value="F:DNA-binding transcription factor activity"/>
    <property type="evidence" value="ECO:0007669"/>
    <property type="project" value="InterPro"/>
</dbReference>
<keyword evidence="2" id="KW-0238">DNA-binding</keyword>
<dbReference type="Gene3D" id="1.10.10.10">
    <property type="entry name" value="Winged helix-like DNA-binding domain superfamily/Winged helix DNA-binding domain"/>
    <property type="match status" value="1"/>
</dbReference>
<evidence type="ECO:0000259" key="6">
    <source>
        <dbReference type="PROSITE" id="PS51464"/>
    </source>
</evidence>
<evidence type="ECO:0000256" key="4">
    <source>
        <dbReference type="ARBA" id="ARBA00023163"/>
    </source>
</evidence>
<name>A0A1P8JYE3_9BURK</name>
<keyword evidence="3" id="KW-0324">Glycolysis</keyword>
<organism evidence="7 8">
    <name type="scientific">Rhodoferax koreensis</name>
    <dbReference type="NCBI Taxonomy" id="1842727"/>
    <lineage>
        <taxon>Bacteria</taxon>
        <taxon>Pseudomonadati</taxon>
        <taxon>Pseudomonadota</taxon>
        <taxon>Betaproteobacteria</taxon>
        <taxon>Burkholderiales</taxon>
        <taxon>Comamonadaceae</taxon>
        <taxon>Rhodoferax</taxon>
    </lineage>
</organism>
<dbReference type="InterPro" id="IPR046348">
    <property type="entry name" value="SIS_dom_sf"/>
</dbReference>
<reference evidence="7 8" key="1">
    <citation type="submission" date="2017-01" db="EMBL/GenBank/DDBJ databases">
        <authorList>
            <person name="Mah S.A."/>
            <person name="Swanson W.J."/>
            <person name="Moy G.W."/>
            <person name="Vacquier V.D."/>
        </authorList>
    </citation>
    <scope>NUCLEOTIDE SEQUENCE [LARGE SCALE GENOMIC DNA]</scope>
    <source>
        <strain evidence="7 8">DCY110</strain>
    </source>
</reference>
<dbReference type="GO" id="GO:0097367">
    <property type="term" value="F:carbohydrate derivative binding"/>
    <property type="evidence" value="ECO:0007669"/>
    <property type="project" value="InterPro"/>
</dbReference>
<dbReference type="Proteomes" id="UP000186609">
    <property type="component" value="Chromosome"/>
</dbReference>
<evidence type="ECO:0000256" key="1">
    <source>
        <dbReference type="ARBA" id="ARBA00023015"/>
    </source>
</evidence>